<evidence type="ECO:0000256" key="5">
    <source>
        <dbReference type="SAM" id="SignalP"/>
    </source>
</evidence>
<dbReference type="GO" id="GO:0016020">
    <property type="term" value="C:membrane"/>
    <property type="evidence" value="ECO:0007669"/>
    <property type="project" value="UniProtKB-SubCell"/>
</dbReference>
<comment type="subcellular location">
    <subcellularLocation>
        <location evidence="1">Membrane</location>
        <topology evidence="1">Single-pass membrane protein</topology>
    </subcellularLocation>
</comment>
<evidence type="ECO:0000256" key="4">
    <source>
        <dbReference type="ARBA" id="ARBA00023136"/>
    </source>
</evidence>
<feature type="signal peptide" evidence="5">
    <location>
        <begin position="1"/>
        <end position="20"/>
    </location>
</feature>
<feature type="chain" id="PRO_5006633386" evidence="5">
    <location>
        <begin position="21"/>
        <end position="1090"/>
    </location>
</feature>
<keyword evidence="5" id="KW-0732">Signal</keyword>
<dbReference type="InterPro" id="IPR025667">
    <property type="entry name" value="SprB_repeat"/>
</dbReference>
<organism evidence="6">
    <name type="scientific">Lentimicrobium saccharophilum</name>
    <dbReference type="NCBI Taxonomy" id="1678841"/>
    <lineage>
        <taxon>Bacteria</taxon>
        <taxon>Pseudomonadati</taxon>
        <taxon>Bacteroidota</taxon>
        <taxon>Bacteroidia</taxon>
        <taxon>Bacteroidales</taxon>
        <taxon>Lentimicrobiaceae</taxon>
        <taxon>Lentimicrobium</taxon>
    </lineage>
</organism>
<keyword evidence="7" id="KW-1185">Reference proteome</keyword>
<dbReference type="STRING" id="1678841.TBC1_112025"/>
<keyword evidence="4" id="KW-0472">Membrane</keyword>
<evidence type="ECO:0000256" key="2">
    <source>
        <dbReference type="ARBA" id="ARBA00022692"/>
    </source>
</evidence>
<dbReference type="SUPFAM" id="SSF69318">
    <property type="entry name" value="Integrin alpha N-terminal domain"/>
    <property type="match status" value="2"/>
</dbReference>
<accession>A0A0S7BZ42</accession>
<evidence type="ECO:0000313" key="6">
    <source>
        <dbReference type="EMBL" id="GAP43867.1"/>
    </source>
</evidence>
<dbReference type="PATRIC" id="fig|1678841.3.peg.2264"/>
<dbReference type="Proteomes" id="UP000053091">
    <property type="component" value="Unassembled WGS sequence"/>
</dbReference>
<reference evidence="6" key="1">
    <citation type="journal article" date="2015" name="Genome Announc.">
        <title>Draft Genome Sequence of Bacteroidales Strain TBC1, a Novel Isolate from a Methanogenic Wastewater Treatment System.</title>
        <authorList>
            <person name="Tourlousse D.M."/>
            <person name="Matsuura N."/>
            <person name="Sun L."/>
            <person name="Toyonaga M."/>
            <person name="Kuroda K."/>
            <person name="Ohashi A."/>
            <person name="Cruz R."/>
            <person name="Yamaguchi T."/>
            <person name="Sekiguchi Y."/>
        </authorList>
    </citation>
    <scope>NUCLEOTIDE SEQUENCE [LARGE SCALE GENOMIC DNA]</scope>
    <source>
        <strain evidence="6">TBC1</strain>
    </source>
</reference>
<evidence type="ECO:0000256" key="3">
    <source>
        <dbReference type="ARBA" id="ARBA00022989"/>
    </source>
</evidence>
<dbReference type="AlphaFoldDB" id="A0A0S7BZ42"/>
<evidence type="ECO:0000313" key="7">
    <source>
        <dbReference type="Proteomes" id="UP000053091"/>
    </source>
</evidence>
<dbReference type="InterPro" id="IPR028994">
    <property type="entry name" value="Integrin_alpha_N"/>
</dbReference>
<sequence length="1090" mass="120933">MKTIVWLFLLLLTFSMSAFTQENDEVCKGSFRQVVFGESIGTTGLSVVDIDNDGIDEMILSAGDETFEDGRYWYILEYVAAEQTFKQTWVSPYYTDRIMMMSVLDIDDNGVYEVVLGLQNGRAEIYSTADMSLVSSFAVDHTNTGYYNEGVVTVLNADADNDGETELVFLSTDSTYFYSGYPPVLEHVIPIGGQDIVCGNVDNEPSLELCYSKGEVVRLRNGVYTVLWDFYGNQNYGYSRIGLADQDGDGNDEIFACGNNTIQVWDVETQSEKYSMAADIDPLAFYLADTDDDGIKELYYGEADWGNVYCRLTTTGEVLWSRNYGHGGLNCLATGNVDNEPAKEIIWAVAHGSTGEDYLYTFDLGTQQQEWQSESVNGPFEKIQVFDVDNDGIEELITLAPGTSNYYNESQVSFWDPYTHEQEWKSPGNMFYYSTVIFDFAIFDTDNDGVSEIVLPTSKNYKAALYVLDPVTHQIQNEYFYDNPERFTDIAIADPDNDGKMEYILGAPTTVMVVDVETAVVEWSLPEYHYFDQYHCQLMVENIDQDPAGEIILFSDSLKIIDGVTHAVVTVGDNIASFDLYDLDNDGYKEIIFGTTNGEIGVVDSPGTTISWLPVQMEKRIGGLRVDDLTGNSEPELIFVSSGRVWFSTLEGHIEYTARVSRDEYYEHWHVNECIEISDFDHNGEKEVFVGGSFQVTELGTHCYQCVDFIATTEMQQSTCEPGSDGRIVVTATGGLPPYTYAWNTGSTGSEINGLEPGTYHVVSTDHVGCVERNEVILPPPVFDAHLEESYITGCTAEHAARLSPEIVEGLLPVTYQWNNGQTGAVLETTDPGTYSVTITDSRNCAETLTTEVTQETVPFTSQVKQITCHDSPARITLTPQGQAPLTYLWSNGATGATAEFSVPGNYTVTITGPLGCSQVSSYEIEPYEPISVSYTVVPDNPFTPPADGSIDVSVSGGFPPYTMSLSDNYGLHVDSTSGLKPGTYQVYLSDSKWCVVRTSIDLPLGDNRNFATVYPVPAIDWLTIDLGINYHPDFPADFVLWNMRGKEIISGPIAGAITRLNLTTLPEAIYMLRVRLNGSKQEFKVEKVH</sequence>
<dbReference type="InterPro" id="IPR015943">
    <property type="entry name" value="WD40/YVTN_repeat-like_dom_sf"/>
</dbReference>
<dbReference type="InterPro" id="IPR045232">
    <property type="entry name" value="FAM234"/>
</dbReference>
<evidence type="ECO:0000256" key="1">
    <source>
        <dbReference type="ARBA" id="ARBA00004167"/>
    </source>
</evidence>
<proteinExistence type="predicted"/>
<dbReference type="OrthoDB" id="7794186at2"/>
<keyword evidence="3" id="KW-1133">Transmembrane helix</keyword>
<keyword evidence="2" id="KW-0812">Transmembrane</keyword>
<dbReference type="PANTHER" id="PTHR21419">
    <property type="match status" value="1"/>
</dbReference>
<dbReference type="PANTHER" id="PTHR21419:SF23">
    <property type="entry name" value="PROTEIN DEFECTIVE IN EXINE FORMATION 1"/>
    <property type="match status" value="1"/>
</dbReference>
<dbReference type="Gene3D" id="2.60.40.740">
    <property type="match status" value="2"/>
</dbReference>
<gene>
    <name evidence="6" type="ORF">TBC1_112025</name>
</gene>
<dbReference type="RefSeq" id="WP_062041704.1">
    <property type="nucleotide sequence ID" value="NZ_DF968182.1"/>
</dbReference>
<dbReference type="Pfam" id="PF13573">
    <property type="entry name" value="SprB"/>
    <property type="match status" value="2"/>
</dbReference>
<name>A0A0S7BZ42_9BACT</name>
<dbReference type="Gene3D" id="2.130.10.10">
    <property type="entry name" value="YVTN repeat-like/Quinoprotein amine dehydrogenase"/>
    <property type="match status" value="1"/>
</dbReference>
<dbReference type="EMBL" id="DF968182">
    <property type="protein sequence ID" value="GAP43867.1"/>
    <property type="molecule type" value="Genomic_DNA"/>
</dbReference>
<protein>
    <submittedName>
        <fullName evidence="6">Protein containing SprB repeat</fullName>
    </submittedName>
</protein>